<keyword evidence="1" id="KW-0472">Membrane</keyword>
<feature type="transmembrane region" description="Helical" evidence="1">
    <location>
        <begin position="12"/>
        <end position="34"/>
    </location>
</feature>
<keyword evidence="1" id="KW-0812">Transmembrane</keyword>
<protein>
    <recommendedName>
        <fullName evidence="4">G-protein coupled receptors family 1 profile domain-containing protein</fullName>
    </recommendedName>
</protein>
<organism evidence="2 3">
    <name type="scientific">Ancylostoma caninum</name>
    <name type="common">Dog hookworm</name>
    <dbReference type="NCBI Taxonomy" id="29170"/>
    <lineage>
        <taxon>Eukaryota</taxon>
        <taxon>Metazoa</taxon>
        <taxon>Ecdysozoa</taxon>
        <taxon>Nematoda</taxon>
        <taxon>Chromadorea</taxon>
        <taxon>Rhabditida</taxon>
        <taxon>Rhabditina</taxon>
        <taxon>Rhabditomorpha</taxon>
        <taxon>Strongyloidea</taxon>
        <taxon>Ancylostomatidae</taxon>
        <taxon>Ancylostomatinae</taxon>
        <taxon>Ancylostoma</taxon>
    </lineage>
</organism>
<accession>A0A368FJJ6</accession>
<name>A0A368FJJ6_ANCCA</name>
<reference evidence="2 3" key="1">
    <citation type="submission" date="2014-10" db="EMBL/GenBank/DDBJ databases">
        <title>Draft genome of the hookworm Ancylostoma caninum.</title>
        <authorList>
            <person name="Mitreva M."/>
        </authorList>
    </citation>
    <scope>NUCLEOTIDE SEQUENCE [LARGE SCALE GENOMIC DNA]</scope>
    <source>
        <strain evidence="2 3">Baltimore</strain>
    </source>
</reference>
<evidence type="ECO:0000313" key="2">
    <source>
        <dbReference type="EMBL" id="RCN31159.1"/>
    </source>
</evidence>
<evidence type="ECO:0000313" key="3">
    <source>
        <dbReference type="Proteomes" id="UP000252519"/>
    </source>
</evidence>
<dbReference type="AlphaFoldDB" id="A0A368FJJ6"/>
<dbReference type="Proteomes" id="UP000252519">
    <property type="component" value="Unassembled WGS sequence"/>
</dbReference>
<keyword evidence="3" id="KW-1185">Reference proteome</keyword>
<sequence>MKRIKFDKWFQIFALMYCLFGVPLFFGTIAIALYQCVIPLLSSNVCTLSRRFLFLQLVIILYFAWNLLMAVFLYYQVRIVIAQSQYFR</sequence>
<gene>
    <name evidence="2" type="ORF">ANCCAN_23067</name>
</gene>
<proteinExistence type="predicted"/>
<dbReference type="OrthoDB" id="5817652at2759"/>
<comment type="caution">
    <text evidence="2">The sequence shown here is derived from an EMBL/GenBank/DDBJ whole genome shotgun (WGS) entry which is preliminary data.</text>
</comment>
<dbReference type="EMBL" id="JOJR01001372">
    <property type="protein sequence ID" value="RCN31159.1"/>
    <property type="molecule type" value="Genomic_DNA"/>
</dbReference>
<dbReference type="STRING" id="29170.A0A368FJJ6"/>
<evidence type="ECO:0000256" key="1">
    <source>
        <dbReference type="SAM" id="Phobius"/>
    </source>
</evidence>
<feature type="transmembrane region" description="Helical" evidence="1">
    <location>
        <begin position="54"/>
        <end position="75"/>
    </location>
</feature>
<evidence type="ECO:0008006" key="4">
    <source>
        <dbReference type="Google" id="ProtNLM"/>
    </source>
</evidence>
<keyword evidence="1" id="KW-1133">Transmembrane helix</keyword>